<dbReference type="InterPro" id="IPR036849">
    <property type="entry name" value="Enolase-like_C_sf"/>
</dbReference>
<evidence type="ECO:0000313" key="6">
    <source>
        <dbReference type="Proteomes" id="UP000199103"/>
    </source>
</evidence>
<evidence type="ECO:0000256" key="1">
    <source>
        <dbReference type="ARBA" id="ARBA00001946"/>
    </source>
</evidence>
<evidence type="ECO:0000256" key="2">
    <source>
        <dbReference type="ARBA" id="ARBA00022723"/>
    </source>
</evidence>
<dbReference type="SUPFAM" id="SSF54826">
    <property type="entry name" value="Enolase N-terminal domain-like"/>
    <property type="match status" value="1"/>
</dbReference>
<dbReference type="InterPro" id="IPR013341">
    <property type="entry name" value="Mandelate_racemase_N_dom"/>
</dbReference>
<dbReference type="InterPro" id="IPR046945">
    <property type="entry name" value="RHMD-like"/>
</dbReference>
<protein>
    <submittedName>
        <fullName evidence="5">L-alanine-DL-glutamate epimerase</fullName>
    </submittedName>
</protein>
<dbReference type="STRING" id="630515.SAMN04489812_1771"/>
<feature type="domain" description="Mandelate racemase/muconate lactonizing enzyme C-terminal" evidence="4">
    <location>
        <begin position="165"/>
        <end position="268"/>
    </location>
</feature>
<dbReference type="SMART" id="SM00922">
    <property type="entry name" value="MR_MLE"/>
    <property type="match status" value="1"/>
</dbReference>
<dbReference type="InterPro" id="IPR013342">
    <property type="entry name" value="Mandelate_racemase_C"/>
</dbReference>
<dbReference type="AlphaFoldDB" id="A0A1H1RUE7"/>
<dbReference type="InterPro" id="IPR029065">
    <property type="entry name" value="Enolase_C-like"/>
</dbReference>
<dbReference type="SUPFAM" id="SSF51604">
    <property type="entry name" value="Enolase C-terminal domain-like"/>
    <property type="match status" value="1"/>
</dbReference>
<dbReference type="Pfam" id="PF13378">
    <property type="entry name" value="MR_MLE_C"/>
    <property type="match status" value="1"/>
</dbReference>
<dbReference type="SFLD" id="SFLDS00001">
    <property type="entry name" value="Enolase"/>
    <property type="match status" value="1"/>
</dbReference>
<keyword evidence="2" id="KW-0479">Metal-binding</keyword>
<keyword evidence="6" id="KW-1185">Reference proteome</keyword>
<dbReference type="GO" id="GO:0016836">
    <property type="term" value="F:hydro-lyase activity"/>
    <property type="evidence" value="ECO:0007669"/>
    <property type="project" value="TreeGrafter"/>
</dbReference>
<dbReference type="SFLD" id="SFLDG00179">
    <property type="entry name" value="mandelate_racemase"/>
    <property type="match status" value="1"/>
</dbReference>
<dbReference type="GO" id="GO:0000287">
    <property type="term" value="F:magnesium ion binding"/>
    <property type="evidence" value="ECO:0007669"/>
    <property type="project" value="TreeGrafter"/>
</dbReference>
<dbReference type="InterPro" id="IPR029017">
    <property type="entry name" value="Enolase-like_N"/>
</dbReference>
<gene>
    <name evidence="5" type="ORF">SAMN04489812_1771</name>
</gene>
<dbReference type="Proteomes" id="UP000199103">
    <property type="component" value="Chromosome I"/>
</dbReference>
<dbReference type="Gene3D" id="3.20.20.120">
    <property type="entry name" value="Enolase-like C-terminal domain"/>
    <property type="match status" value="1"/>
</dbReference>
<dbReference type="Gene3D" id="3.30.390.10">
    <property type="entry name" value="Enolase-like, N-terminal domain"/>
    <property type="match status" value="1"/>
</dbReference>
<reference evidence="5 6" key="1">
    <citation type="submission" date="2016-10" db="EMBL/GenBank/DDBJ databases">
        <authorList>
            <person name="de Groot N.N."/>
        </authorList>
    </citation>
    <scope>NUCLEOTIDE SEQUENCE [LARGE SCALE GENOMIC DNA]</scope>
    <source>
        <strain evidence="5 6">DSM 21800</strain>
    </source>
</reference>
<keyword evidence="3" id="KW-0460">Magnesium</keyword>
<comment type="cofactor">
    <cofactor evidence="1">
        <name>Mg(2+)</name>
        <dbReference type="ChEBI" id="CHEBI:18420"/>
    </cofactor>
</comment>
<name>A0A1H1RUE7_9ACTN</name>
<dbReference type="PANTHER" id="PTHR13794:SF58">
    <property type="entry name" value="MITOCHONDRIAL ENOLASE SUPERFAMILY MEMBER 1"/>
    <property type="match status" value="1"/>
</dbReference>
<dbReference type="EMBL" id="LT629772">
    <property type="protein sequence ID" value="SDS39314.1"/>
    <property type="molecule type" value="Genomic_DNA"/>
</dbReference>
<dbReference type="GO" id="GO:0016052">
    <property type="term" value="P:carbohydrate catabolic process"/>
    <property type="evidence" value="ECO:0007669"/>
    <property type="project" value="TreeGrafter"/>
</dbReference>
<evidence type="ECO:0000256" key="3">
    <source>
        <dbReference type="ARBA" id="ARBA00022842"/>
    </source>
</evidence>
<organism evidence="5 6">
    <name type="scientific">Microlunatus soli</name>
    <dbReference type="NCBI Taxonomy" id="630515"/>
    <lineage>
        <taxon>Bacteria</taxon>
        <taxon>Bacillati</taxon>
        <taxon>Actinomycetota</taxon>
        <taxon>Actinomycetes</taxon>
        <taxon>Propionibacteriales</taxon>
        <taxon>Propionibacteriaceae</taxon>
        <taxon>Microlunatus</taxon>
    </lineage>
</organism>
<sequence length="395" mass="43621">MRSVKITAVEVEVVRGRHPGLPEGVRQKQVRPLSLYPEHRPAQQQPAPPTPDALTARYLRIRTDGDVEGFYGPIEHDAAQTIIDLLGPFLIGQDALAVTIAWDKLARSDRHARHGYLKMGISAIDNALWDLRGKVYDAPVWQLLGGGSRDRIPAYVSTLGTSLEPAVVRTTATELQRAGFWGQKWFFADGPGDGQQGLTRSVGLARQLRDTLGEDYPIMFDAFHGWDLGFARAWVERTRELRPTWLEEPFGPDRLPAFIDLHRSTGQALSTGEHLYDRAEVLPFLTEAAIAVLQCDPEWCGGVTELVRICALSDTFGVPVIPHGHGLHAALHVVASQSPTTCPSVEYLIRIMPNRHHFEVAPLVPENGSFALPTGAGFGIELDENKIDTWTTLTD</sequence>
<accession>A0A1H1RUE7</accession>
<dbReference type="Pfam" id="PF02746">
    <property type="entry name" value="MR_MLE_N"/>
    <property type="match status" value="1"/>
</dbReference>
<dbReference type="OrthoDB" id="5168231at2"/>
<evidence type="ECO:0000259" key="4">
    <source>
        <dbReference type="SMART" id="SM00922"/>
    </source>
</evidence>
<dbReference type="PANTHER" id="PTHR13794">
    <property type="entry name" value="ENOLASE SUPERFAMILY, MANDELATE RACEMASE"/>
    <property type="match status" value="1"/>
</dbReference>
<proteinExistence type="predicted"/>
<evidence type="ECO:0000313" key="5">
    <source>
        <dbReference type="EMBL" id="SDS39314.1"/>
    </source>
</evidence>